<sequence length="298" mass="34260">MYSPLYSFAKRFTETNITCPNGWEFPLEWFDECIDIFWMKAGFILGLIELFIWFIALTPQILLNVRNKHSGAFTVTFIGCWIIGDLLNLIVVILTEQITVIKMIALFYLFPDFILLLQLAKYGPANDPRRNVQIPGIIFGTIFLQQNLFGSQNIQLSETLSAVPLHYLVITAYILSLIAAGFYVTGRYHQCQRNAILKNADYLSPILFMLSIIANVLHIACIIFQMDTNNAGNYFFMHLPSLLCVLCIPFDAIILWQIYEAKQQNEYVLYQQNDALLEPQQQQQQRPIIVQQSTVNVV</sequence>
<protein>
    <submittedName>
        <fullName evidence="2">Uncharacterized protein</fullName>
    </submittedName>
</protein>
<organism evidence="1 2">
    <name type="scientific">Panagrolaimus sp. PS1159</name>
    <dbReference type="NCBI Taxonomy" id="55785"/>
    <lineage>
        <taxon>Eukaryota</taxon>
        <taxon>Metazoa</taxon>
        <taxon>Ecdysozoa</taxon>
        <taxon>Nematoda</taxon>
        <taxon>Chromadorea</taxon>
        <taxon>Rhabditida</taxon>
        <taxon>Tylenchina</taxon>
        <taxon>Panagrolaimomorpha</taxon>
        <taxon>Panagrolaimoidea</taxon>
        <taxon>Panagrolaimidae</taxon>
        <taxon>Panagrolaimus</taxon>
    </lineage>
</organism>
<dbReference type="Proteomes" id="UP000887580">
    <property type="component" value="Unplaced"/>
</dbReference>
<reference evidence="2" key="1">
    <citation type="submission" date="2022-11" db="UniProtKB">
        <authorList>
            <consortium name="WormBaseParasite"/>
        </authorList>
    </citation>
    <scope>IDENTIFICATION</scope>
</reference>
<name>A0AC35GVV8_9BILA</name>
<proteinExistence type="predicted"/>
<accession>A0AC35GVV8</accession>
<evidence type="ECO:0000313" key="2">
    <source>
        <dbReference type="WBParaSite" id="PS1159_v2.g9296.t1"/>
    </source>
</evidence>
<dbReference type="WBParaSite" id="PS1159_v2.g9296.t1">
    <property type="protein sequence ID" value="PS1159_v2.g9296.t1"/>
    <property type="gene ID" value="PS1159_v2.g9296"/>
</dbReference>
<evidence type="ECO:0000313" key="1">
    <source>
        <dbReference type="Proteomes" id="UP000887580"/>
    </source>
</evidence>